<organism evidence="1">
    <name type="scientific">marine sediment metagenome</name>
    <dbReference type="NCBI Taxonomy" id="412755"/>
    <lineage>
        <taxon>unclassified sequences</taxon>
        <taxon>metagenomes</taxon>
        <taxon>ecological metagenomes</taxon>
    </lineage>
</organism>
<gene>
    <name evidence="1" type="ORF">S06H3_52122</name>
</gene>
<comment type="caution">
    <text evidence="1">The sequence shown here is derived from an EMBL/GenBank/DDBJ whole genome shotgun (WGS) entry which is preliminary data.</text>
</comment>
<dbReference type="AlphaFoldDB" id="X1PH28"/>
<name>X1PH28_9ZZZZ</name>
<protein>
    <submittedName>
        <fullName evidence="1">Uncharacterized protein</fullName>
    </submittedName>
</protein>
<dbReference type="EMBL" id="BARV01033121">
    <property type="protein sequence ID" value="GAI41791.1"/>
    <property type="molecule type" value="Genomic_DNA"/>
</dbReference>
<accession>X1PH28</accession>
<reference evidence="1" key="1">
    <citation type="journal article" date="2014" name="Front. Microbiol.">
        <title>High frequency of phylogenetically diverse reductive dehalogenase-homologous genes in deep subseafloor sedimentary metagenomes.</title>
        <authorList>
            <person name="Kawai M."/>
            <person name="Futagami T."/>
            <person name="Toyoda A."/>
            <person name="Takaki Y."/>
            <person name="Nishi S."/>
            <person name="Hori S."/>
            <person name="Arai W."/>
            <person name="Tsubouchi T."/>
            <person name="Morono Y."/>
            <person name="Uchiyama I."/>
            <person name="Ito T."/>
            <person name="Fujiyama A."/>
            <person name="Inagaki F."/>
            <person name="Takami H."/>
        </authorList>
    </citation>
    <scope>NUCLEOTIDE SEQUENCE</scope>
    <source>
        <strain evidence="1">Expedition CK06-06</strain>
    </source>
</reference>
<proteinExistence type="predicted"/>
<sequence length="117" mass="12380">MNNTGSVGGSTLDLAFSYIESDSGTNPTDKTADETAAMIEVNTLQYDGNDLLSSVSDGNLNSYKDIQDLQNTDLSGQSGIDALANKSFQIAVILRANTGSEFQADGITITMTFTLNQ</sequence>
<evidence type="ECO:0000313" key="1">
    <source>
        <dbReference type="EMBL" id="GAI41791.1"/>
    </source>
</evidence>